<reference evidence="2" key="1">
    <citation type="journal article" date="2019" name="Int. J. Syst. Evol. Microbiol.">
        <title>The Global Catalogue of Microorganisms (GCM) 10K type strain sequencing project: providing services to taxonomists for standard genome sequencing and annotation.</title>
        <authorList>
            <consortium name="The Broad Institute Genomics Platform"/>
            <consortium name="The Broad Institute Genome Sequencing Center for Infectious Disease"/>
            <person name="Wu L."/>
            <person name="Ma J."/>
        </authorList>
    </citation>
    <scope>NUCLEOTIDE SEQUENCE [LARGE SCALE GENOMIC DNA]</scope>
    <source>
        <strain evidence="2">JCM 18081</strain>
    </source>
</reference>
<organism evidence="1 2">
    <name type="scientific">Streptomyces ziwulingensis</name>
    <dbReference type="NCBI Taxonomy" id="1045501"/>
    <lineage>
        <taxon>Bacteria</taxon>
        <taxon>Bacillati</taxon>
        <taxon>Actinomycetota</taxon>
        <taxon>Actinomycetes</taxon>
        <taxon>Kitasatosporales</taxon>
        <taxon>Streptomycetaceae</taxon>
        <taxon>Streptomyces</taxon>
    </lineage>
</organism>
<sequence length="459" mass="49080">MSGPAPVSGAAADTPVAERAVEAMLSLSGRTLPLLRRWVASAPDCGVARGLLTLATGDRLSDTVLKEQLVIAHRDARAAGERQTSLVYGVFLHTHRQYRLAADHLVGHFARWPADELAGLMLGVFSSCGDAAYRAHGDALVEQQAASAGPDNWPWLSWLASTRAEQGRAREARDLAGRALARYPRSGVAAHALAHAEHELGAGRASVEFLDGWLRADPEAVQVRHLNWHAALQSIAGGDFAEARRRADAALAVTDVGMRSATNWRLLLAGQAPAGLSDPDQVRELLAAPGGTAEVFHTFNLALALAVEAATDDLHTLARRAAADARPDFRDVLAPVVQALAEITGGRPRAAVDLLSALGEKAERIGGVRVEREIIQDTLARALVDAGEHVRAADLLHHRIADRRHHTYEDLLLAARTQATPDGHHRSRTTGQRELDGEVPQVVLQGIVRKGGGAVDRET</sequence>
<name>A0ABP9CMQ4_9ACTN</name>
<accession>A0ABP9CMQ4</accession>
<gene>
    <name evidence="1" type="ORF">GCM10023220_50280</name>
</gene>
<evidence type="ECO:0000313" key="2">
    <source>
        <dbReference type="Proteomes" id="UP001501265"/>
    </source>
</evidence>
<dbReference type="EMBL" id="BAABIG010000054">
    <property type="protein sequence ID" value="GAA4812851.1"/>
    <property type="molecule type" value="Genomic_DNA"/>
</dbReference>
<evidence type="ECO:0000313" key="1">
    <source>
        <dbReference type="EMBL" id="GAA4812851.1"/>
    </source>
</evidence>
<protein>
    <recommendedName>
        <fullName evidence="3">Tetratricopeptide repeat protein</fullName>
    </recommendedName>
</protein>
<dbReference type="InterPro" id="IPR011990">
    <property type="entry name" value="TPR-like_helical_dom_sf"/>
</dbReference>
<dbReference type="SUPFAM" id="SSF48452">
    <property type="entry name" value="TPR-like"/>
    <property type="match status" value="1"/>
</dbReference>
<keyword evidence="2" id="KW-1185">Reference proteome</keyword>
<evidence type="ECO:0008006" key="3">
    <source>
        <dbReference type="Google" id="ProtNLM"/>
    </source>
</evidence>
<comment type="caution">
    <text evidence="1">The sequence shown here is derived from an EMBL/GenBank/DDBJ whole genome shotgun (WGS) entry which is preliminary data.</text>
</comment>
<proteinExistence type="predicted"/>
<dbReference type="Proteomes" id="UP001501265">
    <property type="component" value="Unassembled WGS sequence"/>
</dbReference>
<dbReference type="Gene3D" id="1.25.40.10">
    <property type="entry name" value="Tetratricopeptide repeat domain"/>
    <property type="match status" value="1"/>
</dbReference>